<gene>
    <name evidence="14" type="ORF">CLV51_102635</name>
</gene>
<feature type="domain" description="Glycosyl hydrolases family 2 sugar binding" evidence="12">
    <location>
        <begin position="74"/>
        <end position="178"/>
    </location>
</feature>
<dbReference type="InterPro" id="IPR006103">
    <property type="entry name" value="Glyco_hydro_2_cat"/>
</dbReference>
<dbReference type="InterPro" id="IPR004199">
    <property type="entry name" value="B-gal_small/dom_5"/>
</dbReference>
<comment type="caution">
    <text evidence="14">The sequence shown here is derived from an EMBL/GenBank/DDBJ whole genome shotgun (WGS) entry which is preliminary data.</text>
</comment>
<evidence type="ECO:0000256" key="7">
    <source>
        <dbReference type="ARBA" id="ARBA00022837"/>
    </source>
</evidence>
<evidence type="ECO:0000256" key="6">
    <source>
        <dbReference type="ARBA" id="ARBA00022801"/>
    </source>
</evidence>
<sequence length="953" mass="106364">MMLKKIFLIVFLLFNGLLLQAQLPSLTPRPAAVIDIQQPLMLLNGQWQFSNGMNGKVSTIAVPGEWEMQGHFLKEGDTAMYTRSFTVPADWKGQLVKLRFDGVSSWGEVWINGQKVVAHEGGFVPFEADITPQLQPGENKVQVLVKALTISDRLGCVSQYAVHTVGGILRKVTLFAVPVAHINRLYITPRFSDSRYRNGDLMTDIAVTNANGHTQLQFTLRDAQGKTVLQKKVAVGMPVVLEAGKVQPWTPEIPYLYTLEVALQQDGITTEKLVQLTGFRQVEIKDGVLLVNGMPVKLRGVNRHETHPLLGRSLTPALCRQDAALFKAANCNYIRTSHYPPSEEFLEAADELGLFVESESAITWIQHGASPIWRSWNYLDEKYLPFFIQANVDKMQAGYNHPAIIIWSLANESYWSPLFAKVLAVVKSMDSSRVTTFHDQCWGGFNNGGSKADIAVYHYPGLNGAAATDTMKRPVLFGEYAHISDYNRRELATDPGIRSAYGAPLVQMYDSIFHHSKCLGGAIWSGIDDIFHMPDGRIVGYGPWGPIDGWRRPKPEYYGMKKAYAPVVITNLQNPEHKGNVLLLRIENRFDFTNLQQTTVKSVVDGVEKVYHPAIAPHRQGILRVPVNAAAGPVLITFTDVAGNVVNEEKVSRLDWVTRELSINYPLSVTENEATYQVHQGVNEYKISKLTGVILSASKDGKEILSQGPVFSVVPANEEDGGKPNVAGETYQNNIWPLKNYPLYTLFTKDLTVKQQSHEIVAEMNVTYTNASGKIKYHFSDVGEVKINYEIHYKGEDTIPRQYGLLMELPATFGQLSWQRNGAFTTYPADDISRNEGSAQLHARSIDGVEVWGEQPKGPWKDDANELGSNDFRATRRHIRWAALQDDQQQGIRVTSDGKGQAVRCWLQDQHLQMLIADYSNNGSEPFYGSPHSNGKINIKGKTLQGSITFSLF</sequence>
<dbReference type="SUPFAM" id="SSF74650">
    <property type="entry name" value="Galactose mutarotase-like"/>
    <property type="match status" value="1"/>
</dbReference>
<keyword evidence="15" id="KW-1185">Reference proteome</keyword>
<feature type="domain" description="Glycoside hydrolase family 2 immunoglobulin-like beta-sandwich" evidence="10">
    <location>
        <begin position="180"/>
        <end position="280"/>
    </location>
</feature>
<evidence type="ECO:0000259" key="12">
    <source>
        <dbReference type="Pfam" id="PF02837"/>
    </source>
</evidence>
<comment type="similarity">
    <text evidence="3">Belongs to the glycosyl hydrolase 2 family.</text>
</comment>
<dbReference type="EC" id="3.2.1.23" evidence="5"/>
<protein>
    <recommendedName>
        <fullName evidence="5">beta-galactosidase</fullName>
        <ecNumber evidence="5">3.2.1.23</ecNumber>
    </recommendedName>
    <alternativeName>
        <fullName evidence="9">Lactase</fullName>
    </alternativeName>
</protein>
<dbReference type="Gene3D" id="2.70.98.10">
    <property type="match status" value="1"/>
</dbReference>
<dbReference type="InterPro" id="IPR013783">
    <property type="entry name" value="Ig-like_fold"/>
</dbReference>
<evidence type="ECO:0000256" key="1">
    <source>
        <dbReference type="ARBA" id="ARBA00001412"/>
    </source>
</evidence>
<dbReference type="EMBL" id="PYAW01000002">
    <property type="protein sequence ID" value="PSL47775.1"/>
    <property type="molecule type" value="Genomic_DNA"/>
</dbReference>
<dbReference type="GO" id="GO:0030246">
    <property type="term" value="F:carbohydrate binding"/>
    <property type="evidence" value="ECO:0007669"/>
    <property type="project" value="InterPro"/>
</dbReference>
<dbReference type="OrthoDB" id="9801077at2"/>
<dbReference type="InterPro" id="IPR011013">
    <property type="entry name" value="Gal_mutarotase_sf_dom"/>
</dbReference>
<dbReference type="InterPro" id="IPR006102">
    <property type="entry name" value="Ig-like_GH2"/>
</dbReference>
<dbReference type="PRINTS" id="PR00132">
    <property type="entry name" value="GLHYDRLASE2"/>
</dbReference>
<keyword evidence="8" id="KW-0326">Glycosidase</keyword>
<dbReference type="Pfam" id="PF02929">
    <property type="entry name" value="Bgal_small_N"/>
    <property type="match status" value="1"/>
</dbReference>
<dbReference type="PANTHER" id="PTHR46323">
    <property type="entry name" value="BETA-GALACTOSIDASE"/>
    <property type="match status" value="1"/>
</dbReference>
<dbReference type="Gene3D" id="3.20.20.80">
    <property type="entry name" value="Glycosidases"/>
    <property type="match status" value="1"/>
</dbReference>
<keyword evidence="6" id="KW-0378">Hydrolase</keyword>
<feature type="domain" description="Beta galactosidase small chain/" evidence="13">
    <location>
        <begin position="683"/>
        <end position="828"/>
    </location>
</feature>
<dbReference type="Pfam" id="PF02837">
    <property type="entry name" value="Glyco_hydro_2_N"/>
    <property type="match status" value="1"/>
</dbReference>
<organism evidence="14 15">
    <name type="scientific">Chitinophaga niastensis</name>
    <dbReference type="NCBI Taxonomy" id="536980"/>
    <lineage>
        <taxon>Bacteria</taxon>
        <taxon>Pseudomonadati</taxon>
        <taxon>Bacteroidota</taxon>
        <taxon>Chitinophagia</taxon>
        <taxon>Chitinophagales</taxon>
        <taxon>Chitinophagaceae</taxon>
        <taxon>Chitinophaga</taxon>
    </lineage>
</organism>
<dbReference type="PANTHER" id="PTHR46323:SF2">
    <property type="entry name" value="BETA-GALACTOSIDASE"/>
    <property type="match status" value="1"/>
</dbReference>
<accession>A0A2P8HNI0</accession>
<dbReference type="InterPro" id="IPR017853">
    <property type="entry name" value="GH"/>
</dbReference>
<evidence type="ECO:0000259" key="10">
    <source>
        <dbReference type="Pfam" id="PF00703"/>
    </source>
</evidence>
<dbReference type="Proteomes" id="UP000240971">
    <property type="component" value="Unassembled WGS sequence"/>
</dbReference>
<dbReference type="InterPro" id="IPR014718">
    <property type="entry name" value="GH-type_carb-bd"/>
</dbReference>
<dbReference type="SUPFAM" id="SSF51445">
    <property type="entry name" value="(Trans)glycosidases"/>
    <property type="match status" value="1"/>
</dbReference>
<evidence type="ECO:0000313" key="15">
    <source>
        <dbReference type="Proteomes" id="UP000240971"/>
    </source>
</evidence>
<evidence type="ECO:0000256" key="8">
    <source>
        <dbReference type="ARBA" id="ARBA00023295"/>
    </source>
</evidence>
<feature type="domain" description="Glycoside hydrolase family 2 catalytic" evidence="11">
    <location>
        <begin position="282"/>
        <end position="482"/>
    </location>
</feature>
<dbReference type="Gene3D" id="2.60.120.260">
    <property type="entry name" value="Galactose-binding domain-like"/>
    <property type="match status" value="1"/>
</dbReference>
<evidence type="ECO:0000259" key="13">
    <source>
        <dbReference type="Pfam" id="PF02929"/>
    </source>
</evidence>
<dbReference type="Gene3D" id="2.60.40.10">
    <property type="entry name" value="Immunoglobulins"/>
    <property type="match status" value="1"/>
</dbReference>
<dbReference type="SUPFAM" id="SSF49303">
    <property type="entry name" value="beta-Galactosidase/glucuronidase domain"/>
    <property type="match status" value="1"/>
</dbReference>
<keyword evidence="7" id="KW-0106">Calcium</keyword>
<dbReference type="Pfam" id="PF02836">
    <property type="entry name" value="Glyco_hydro_2_C"/>
    <property type="match status" value="1"/>
</dbReference>
<evidence type="ECO:0000256" key="9">
    <source>
        <dbReference type="ARBA" id="ARBA00032230"/>
    </source>
</evidence>
<dbReference type="GO" id="GO:0009341">
    <property type="term" value="C:beta-galactosidase complex"/>
    <property type="evidence" value="ECO:0007669"/>
    <property type="project" value="InterPro"/>
</dbReference>
<dbReference type="InterPro" id="IPR036156">
    <property type="entry name" value="Beta-gal/glucu_dom_sf"/>
</dbReference>
<comment type="subunit">
    <text evidence="4">Monomer.</text>
</comment>
<dbReference type="SUPFAM" id="SSF49785">
    <property type="entry name" value="Galactose-binding domain-like"/>
    <property type="match status" value="1"/>
</dbReference>
<comment type="catalytic activity">
    <reaction evidence="1">
        <text>Hydrolysis of terminal non-reducing beta-D-galactose residues in beta-D-galactosides.</text>
        <dbReference type="EC" id="3.2.1.23"/>
    </reaction>
</comment>
<dbReference type="InterPro" id="IPR006104">
    <property type="entry name" value="Glyco_hydro_2_N"/>
</dbReference>
<name>A0A2P8HNI0_CHINA</name>
<evidence type="ECO:0000256" key="4">
    <source>
        <dbReference type="ARBA" id="ARBA00011245"/>
    </source>
</evidence>
<evidence type="ECO:0000256" key="3">
    <source>
        <dbReference type="ARBA" id="ARBA00007401"/>
    </source>
</evidence>
<evidence type="ECO:0000256" key="2">
    <source>
        <dbReference type="ARBA" id="ARBA00001913"/>
    </source>
</evidence>
<dbReference type="InterPro" id="IPR050347">
    <property type="entry name" value="Bact_Beta-galactosidase"/>
</dbReference>
<evidence type="ECO:0000313" key="14">
    <source>
        <dbReference type="EMBL" id="PSL47775.1"/>
    </source>
</evidence>
<evidence type="ECO:0000256" key="5">
    <source>
        <dbReference type="ARBA" id="ARBA00012756"/>
    </source>
</evidence>
<comment type="cofactor">
    <cofactor evidence="2">
        <name>Ca(2+)</name>
        <dbReference type="ChEBI" id="CHEBI:29108"/>
    </cofactor>
</comment>
<dbReference type="GO" id="GO:0005990">
    <property type="term" value="P:lactose catabolic process"/>
    <property type="evidence" value="ECO:0007669"/>
    <property type="project" value="TreeGrafter"/>
</dbReference>
<dbReference type="InterPro" id="IPR006101">
    <property type="entry name" value="Glyco_hydro_2"/>
</dbReference>
<evidence type="ECO:0000259" key="11">
    <source>
        <dbReference type="Pfam" id="PF02836"/>
    </source>
</evidence>
<dbReference type="GO" id="GO:0004565">
    <property type="term" value="F:beta-galactosidase activity"/>
    <property type="evidence" value="ECO:0007669"/>
    <property type="project" value="UniProtKB-EC"/>
</dbReference>
<dbReference type="AlphaFoldDB" id="A0A2P8HNI0"/>
<reference evidence="14 15" key="1">
    <citation type="submission" date="2018-03" db="EMBL/GenBank/DDBJ databases">
        <title>Genomic Encyclopedia of Archaeal and Bacterial Type Strains, Phase II (KMG-II): from individual species to whole genera.</title>
        <authorList>
            <person name="Goeker M."/>
        </authorList>
    </citation>
    <scope>NUCLEOTIDE SEQUENCE [LARGE SCALE GENOMIC DNA]</scope>
    <source>
        <strain evidence="14 15">DSM 24859</strain>
    </source>
</reference>
<dbReference type="Pfam" id="PF00703">
    <property type="entry name" value="Glyco_hydro_2"/>
    <property type="match status" value="1"/>
</dbReference>
<proteinExistence type="inferred from homology"/>
<dbReference type="InterPro" id="IPR008979">
    <property type="entry name" value="Galactose-bd-like_sf"/>
</dbReference>